<evidence type="ECO:0000313" key="4">
    <source>
        <dbReference type="Proteomes" id="UP000624244"/>
    </source>
</evidence>
<dbReference type="PANTHER" id="PTHR35041:SF6">
    <property type="entry name" value="FORMYLMETHIONINE DEFORMYLASE-LIKE PROTEIN-RELATED"/>
    <property type="match status" value="1"/>
</dbReference>
<proteinExistence type="predicted"/>
<evidence type="ECO:0000256" key="1">
    <source>
        <dbReference type="SAM" id="MobiDB-lite"/>
    </source>
</evidence>
<feature type="transmembrane region" description="Helical" evidence="2">
    <location>
        <begin position="95"/>
        <end position="114"/>
    </location>
</feature>
<feature type="region of interest" description="Disordered" evidence="1">
    <location>
        <begin position="1"/>
        <end position="64"/>
    </location>
</feature>
<dbReference type="OMA" id="QVWIIRY"/>
<accession>A0A8H5ZMM2</accession>
<dbReference type="AlphaFoldDB" id="A0A8H5ZMM2"/>
<evidence type="ECO:0000256" key="2">
    <source>
        <dbReference type="SAM" id="Phobius"/>
    </source>
</evidence>
<keyword evidence="2" id="KW-0812">Transmembrane</keyword>
<comment type="caution">
    <text evidence="3">The sequence shown here is derived from an EMBL/GenBank/DDBJ whole genome shotgun (WGS) entry which is preliminary data.</text>
</comment>
<protein>
    <submittedName>
        <fullName evidence="3">Uncharacterized protein</fullName>
    </submittedName>
</protein>
<feature type="transmembrane region" description="Helical" evidence="2">
    <location>
        <begin position="134"/>
        <end position="157"/>
    </location>
</feature>
<dbReference type="PANTHER" id="PTHR35041">
    <property type="entry name" value="MEDIATOR OF RNA POLYMERASE II TRANSCRIPTION SUBUNIT 1"/>
    <property type="match status" value="1"/>
</dbReference>
<sequence>MASQNTTSYTAVPRRNSDSRFSFEDIPSETPSGGHQAYGHPPARGSISEEDDSHPHMNKPTSTAQAIPFTSDHQSNEDIVQPVEWKISLYTPISMVALFISGVAVAIGHHLFYLRFDSSPVRGADEDYTSQVWIIRYGTAFAFVTKTLLAGAIIVAYKQHMWINLRYKANSVSTIDAVFAATHDLLSFLHPSFWTRAKIPALMALIAWCLPLAALIPPSTLTVTGAELYAERSTKVPTLNLNDTALYTSEGIGEGTSPLLHRLTIATATSMEILPMRRTLPINATYVYSLVAPSLKCTPATGDQLQNFIPIRKESIRQLLIVAGQPNSFDADMRYLSFAANATGVSLTGSSNITTYVTKCVAGESFGGCGTNSTTPTFFMQMGNETITCTTHNTNFTVLFGALGAQDTQPVTYLSHEFLEPLNTRVTQKMFRALSTILNGFFGTYIEGGAGGGYFSGKTMIPDTALLELLQQNFPELRNIVPQEAWMSQRTNTTLAAIVEELSRNQTLSLFSNERLWETDEAKKAEVPVRYQSLYNIYEYAPRNLWVAYGAAIACSFAAVLLGLRALWVNGVCHDSSFSAVVAATRSRYLDRLTRGHSLGSTPMGEKILRARLRFGVLEPEDKVTAKGMYRAGFGTEDSVTTLKKGQVVY</sequence>
<name>A0A8H5ZMM2_COCSA</name>
<evidence type="ECO:0000313" key="3">
    <source>
        <dbReference type="EMBL" id="KAF5853046.1"/>
    </source>
</evidence>
<keyword evidence="2" id="KW-0472">Membrane</keyword>
<feature type="compositionally biased region" description="Polar residues" evidence="1">
    <location>
        <begin position="1"/>
        <end position="10"/>
    </location>
</feature>
<feature type="transmembrane region" description="Helical" evidence="2">
    <location>
        <begin position="546"/>
        <end position="568"/>
    </location>
</feature>
<reference evidence="3" key="1">
    <citation type="submission" date="2019-11" db="EMBL/GenBank/DDBJ databases">
        <title>Bipolaris sorokiniana Genome sequencing.</title>
        <authorList>
            <person name="Wang H."/>
        </authorList>
    </citation>
    <scope>NUCLEOTIDE SEQUENCE</scope>
</reference>
<dbReference type="EMBL" id="WNKQ01000002">
    <property type="protein sequence ID" value="KAF5853046.1"/>
    <property type="molecule type" value="Genomic_DNA"/>
</dbReference>
<keyword evidence="2" id="KW-1133">Transmembrane helix</keyword>
<organism evidence="3 4">
    <name type="scientific">Cochliobolus sativus</name>
    <name type="common">Common root rot and spot blotch fungus</name>
    <name type="synonym">Bipolaris sorokiniana</name>
    <dbReference type="NCBI Taxonomy" id="45130"/>
    <lineage>
        <taxon>Eukaryota</taxon>
        <taxon>Fungi</taxon>
        <taxon>Dikarya</taxon>
        <taxon>Ascomycota</taxon>
        <taxon>Pezizomycotina</taxon>
        <taxon>Dothideomycetes</taxon>
        <taxon>Pleosporomycetidae</taxon>
        <taxon>Pleosporales</taxon>
        <taxon>Pleosporineae</taxon>
        <taxon>Pleosporaceae</taxon>
        <taxon>Bipolaris</taxon>
    </lineage>
</organism>
<dbReference type="Proteomes" id="UP000624244">
    <property type="component" value="Unassembled WGS sequence"/>
</dbReference>
<gene>
    <name evidence="3" type="ORF">GGP41_001640</name>
</gene>